<organism evidence="1">
    <name type="scientific">marine sediment metagenome</name>
    <dbReference type="NCBI Taxonomy" id="412755"/>
    <lineage>
        <taxon>unclassified sequences</taxon>
        <taxon>metagenomes</taxon>
        <taxon>ecological metagenomes</taxon>
    </lineage>
</organism>
<dbReference type="EMBL" id="LAZR01019844">
    <property type="protein sequence ID" value="KKL91030.1"/>
    <property type="molecule type" value="Genomic_DNA"/>
</dbReference>
<sequence>MIALSRRFHEEMDDAFHELISKPFGLPHIENALGLSSELCVLVLSIRELAN</sequence>
<comment type="caution">
    <text evidence="1">The sequence shown here is derived from an EMBL/GenBank/DDBJ whole genome shotgun (WGS) entry which is preliminary data.</text>
</comment>
<gene>
    <name evidence="1" type="ORF">LCGC14_1898730</name>
</gene>
<name>A0A0F9IB32_9ZZZZ</name>
<dbReference type="AlphaFoldDB" id="A0A0F9IB32"/>
<reference evidence="1" key="1">
    <citation type="journal article" date="2015" name="Nature">
        <title>Complex archaea that bridge the gap between prokaryotes and eukaryotes.</title>
        <authorList>
            <person name="Spang A."/>
            <person name="Saw J.H."/>
            <person name="Jorgensen S.L."/>
            <person name="Zaremba-Niedzwiedzka K."/>
            <person name="Martijn J."/>
            <person name="Lind A.E."/>
            <person name="van Eijk R."/>
            <person name="Schleper C."/>
            <person name="Guy L."/>
            <person name="Ettema T.J."/>
        </authorList>
    </citation>
    <scope>NUCLEOTIDE SEQUENCE</scope>
</reference>
<proteinExistence type="predicted"/>
<accession>A0A0F9IB32</accession>
<feature type="non-terminal residue" evidence="1">
    <location>
        <position position="51"/>
    </location>
</feature>
<protein>
    <submittedName>
        <fullName evidence="1">Uncharacterized protein</fullName>
    </submittedName>
</protein>
<evidence type="ECO:0000313" key="1">
    <source>
        <dbReference type="EMBL" id="KKL91030.1"/>
    </source>
</evidence>